<evidence type="ECO:0000256" key="1">
    <source>
        <dbReference type="SAM" id="Phobius"/>
    </source>
</evidence>
<keyword evidence="1" id="KW-1133">Transmembrane helix</keyword>
<comment type="caution">
    <text evidence="2">The sequence shown here is derived from an EMBL/GenBank/DDBJ whole genome shotgun (WGS) entry which is preliminary data.</text>
</comment>
<name>A0A5B7JPH2_PORTR</name>
<evidence type="ECO:0000313" key="2">
    <source>
        <dbReference type="EMBL" id="MPC97972.1"/>
    </source>
</evidence>
<evidence type="ECO:0000313" key="3">
    <source>
        <dbReference type="Proteomes" id="UP000324222"/>
    </source>
</evidence>
<reference evidence="2 3" key="1">
    <citation type="submission" date="2019-05" db="EMBL/GenBank/DDBJ databases">
        <title>Another draft genome of Portunus trituberculatus and its Hox gene families provides insights of decapod evolution.</title>
        <authorList>
            <person name="Jeong J.-H."/>
            <person name="Song I."/>
            <person name="Kim S."/>
            <person name="Choi T."/>
            <person name="Kim D."/>
            <person name="Ryu S."/>
            <person name="Kim W."/>
        </authorList>
    </citation>
    <scope>NUCLEOTIDE SEQUENCE [LARGE SCALE GENOMIC DNA]</scope>
    <source>
        <tissue evidence="2">Muscle</tissue>
    </source>
</reference>
<feature type="transmembrane region" description="Helical" evidence="1">
    <location>
        <begin position="6"/>
        <end position="26"/>
    </location>
</feature>
<protein>
    <submittedName>
        <fullName evidence="2">Uncharacterized protein</fullName>
    </submittedName>
</protein>
<dbReference type="AlphaFoldDB" id="A0A5B7JPH2"/>
<organism evidence="2 3">
    <name type="scientific">Portunus trituberculatus</name>
    <name type="common">Swimming crab</name>
    <name type="synonym">Neptunus trituberculatus</name>
    <dbReference type="NCBI Taxonomy" id="210409"/>
    <lineage>
        <taxon>Eukaryota</taxon>
        <taxon>Metazoa</taxon>
        <taxon>Ecdysozoa</taxon>
        <taxon>Arthropoda</taxon>
        <taxon>Crustacea</taxon>
        <taxon>Multicrustacea</taxon>
        <taxon>Malacostraca</taxon>
        <taxon>Eumalacostraca</taxon>
        <taxon>Eucarida</taxon>
        <taxon>Decapoda</taxon>
        <taxon>Pleocyemata</taxon>
        <taxon>Brachyura</taxon>
        <taxon>Eubrachyura</taxon>
        <taxon>Portunoidea</taxon>
        <taxon>Portunidae</taxon>
        <taxon>Portuninae</taxon>
        <taxon>Portunus</taxon>
    </lineage>
</organism>
<gene>
    <name evidence="2" type="ORF">E2C01_093319</name>
</gene>
<keyword evidence="1" id="KW-0472">Membrane</keyword>
<accession>A0A5B7JPH2</accession>
<keyword evidence="3" id="KW-1185">Reference proteome</keyword>
<keyword evidence="1" id="KW-0812">Transmembrane</keyword>
<dbReference type="Proteomes" id="UP000324222">
    <property type="component" value="Unassembled WGS sequence"/>
</dbReference>
<dbReference type="EMBL" id="VSRR010112241">
    <property type="protein sequence ID" value="MPC97972.1"/>
    <property type="molecule type" value="Genomic_DNA"/>
</dbReference>
<sequence>MFTLSFITFPSTSFTSIIFISLFYSFHPISNIFYLVLPSQYPICLLFLACTTSLPRNSTPSSRPVSVSRSSVPSSRSIVSYSSRSTSLVSLTVYTLRRFMTSMLRRLPITYSAN</sequence>
<proteinExistence type="predicted"/>